<feature type="region of interest" description="Disordered" evidence="1">
    <location>
        <begin position="1"/>
        <end position="23"/>
    </location>
</feature>
<proteinExistence type="predicted"/>
<dbReference type="Proteomes" id="UP000251960">
    <property type="component" value="Chromosome 6"/>
</dbReference>
<protein>
    <submittedName>
        <fullName evidence="2">Uncharacterized protein</fullName>
    </submittedName>
</protein>
<evidence type="ECO:0000313" key="3">
    <source>
        <dbReference type="Proteomes" id="UP000251960"/>
    </source>
</evidence>
<dbReference type="EMBL" id="NCVQ01000007">
    <property type="protein sequence ID" value="PWZ17638.1"/>
    <property type="molecule type" value="Genomic_DNA"/>
</dbReference>
<feature type="compositionally biased region" description="Polar residues" evidence="1">
    <location>
        <begin position="12"/>
        <end position="23"/>
    </location>
</feature>
<evidence type="ECO:0000256" key="1">
    <source>
        <dbReference type="SAM" id="MobiDB-lite"/>
    </source>
</evidence>
<sequence length="74" mass="8266">MRPSHCAENQEEAMQQTLQQPAGSLSRHLPANYVDCLLSLPLVDSRYQLQHLVHGSLQLGQGLQGLQDFSPQQK</sequence>
<accession>A0A3L6EAM7</accession>
<evidence type="ECO:0000313" key="2">
    <source>
        <dbReference type="EMBL" id="PWZ17638.1"/>
    </source>
</evidence>
<organism evidence="2 3">
    <name type="scientific">Zea mays</name>
    <name type="common">Maize</name>
    <dbReference type="NCBI Taxonomy" id="4577"/>
    <lineage>
        <taxon>Eukaryota</taxon>
        <taxon>Viridiplantae</taxon>
        <taxon>Streptophyta</taxon>
        <taxon>Embryophyta</taxon>
        <taxon>Tracheophyta</taxon>
        <taxon>Spermatophyta</taxon>
        <taxon>Magnoliopsida</taxon>
        <taxon>Liliopsida</taxon>
        <taxon>Poales</taxon>
        <taxon>Poaceae</taxon>
        <taxon>PACMAD clade</taxon>
        <taxon>Panicoideae</taxon>
        <taxon>Andropogonodae</taxon>
        <taxon>Andropogoneae</taxon>
        <taxon>Tripsacinae</taxon>
        <taxon>Zea</taxon>
    </lineage>
</organism>
<gene>
    <name evidence="2" type="ORF">Zm00014a_012572</name>
</gene>
<comment type="caution">
    <text evidence="2">The sequence shown here is derived from an EMBL/GenBank/DDBJ whole genome shotgun (WGS) entry which is preliminary data.</text>
</comment>
<name>A0A3L6EAM7_MAIZE</name>
<dbReference type="AlphaFoldDB" id="A0A3L6EAM7"/>
<reference evidence="2 3" key="1">
    <citation type="journal article" date="2018" name="Nat. Genet.">
        <title>Extensive intraspecific gene order and gene structural variations between Mo17 and other maize genomes.</title>
        <authorList>
            <person name="Sun S."/>
            <person name="Zhou Y."/>
            <person name="Chen J."/>
            <person name="Shi J."/>
            <person name="Zhao H."/>
            <person name="Zhao H."/>
            <person name="Song W."/>
            <person name="Zhang M."/>
            <person name="Cui Y."/>
            <person name="Dong X."/>
            <person name="Liu H."/>
            <person name="Ma X."/>
            <person name="Jiao Y."/>
            <person name="Wang B."/>
            <person name="Wei X."/>
            <person name="Stein J.C."/>
            <person name="Glaubitz J.C."/>
            <person name="Lu F."/>
            <person name="Yu G."/>
            <person name="Liang C."/>
            <person name="Fengler K."/>
            <person name="Li B."/>
            <person name="Rafalski A."/>
            <person name="Schnable P.S."/>
            <person name="Ware D.H."/>
            <person name="Buckler E.S."/>
            <person name="Lai J."/>
        </authorList>
    </citation>
    <scope>NUCLEOTIDE SEQUENCE [LARGE SCALE GENOMIC DNA]</scope>
    <source>
        <strain evidence="3">cv. Missouri 17</strain>
        <tissue evidence="2">Seedling</tissue>
    </source>
</reference>